<name>A0A2I0W7Y1_9ASPA</name>
<comment type="catalytic activity">
    <reaction evidence="8">
        <text>a secondary alcohol + NAD(+) = a ketone + NADH + H(+)</text>
        <dbReference type="Rhea" id="RHEA:10740"/>
        <dbReference type="ChEBI" id="CHEBI:15378"/>
        <dbReference type="ChEBI" id="CHEBI:17087"/>
        <dbReference type="ChEBI" id="CHEBI:35681"/>
        <dbReference type="ChEBI" id="CHEBI:57540"/>
        <dbReference type="ChEBI" id="CHEBI:57945"/>
        <dbReference type="EC" id="1.1.1.1"/>
    </reaction>
</comment>
<gene>
    <name evidence="10" type="primary">ADH1</name>
    <name evidence="10" type="ORF">MA16_Dca008280</name>
</gene>
<comment type="catalytic activity">
    <reaction evidence="9">
        <text>a primary alcohol + NAD(+) = an aldehyde + NADH + H(+)</text>
        <dbReference type="Rhea" id="RHEA:10736"/>
        <dbReference type="ChEBI" id="CHEBI:15378"/>
        <dbReference type="ChEBI" id="CHEBI:15734"/>
        <dbReference type="ChEBI" id="CHEBI:17478"/>
        <dbReference type="ChEBI" id="CHEBI:57540"/>
        <dbReference type="ChEBI" id="CHEBI:57945"/>
        <dbReference type="EC" id="1.1.1.1"/>
    </reaction>
</comment>
<proteinExistence type="inferred from homology"/>
<comment type="similarity">
    <text evidence="2">Belongs to the zinc-containing alcohol dehydrogenase family.</text>
</comment>
<dbReference type="Proteomes" id="UP000233837">
    <property type="component" value="Unassembled WGS sequence"/>
</dbReference>
<keyword evidence="11" id="KW-1185">Reference proteome</keyword>
<evidence type="ECO:0000313" key="11">
    <source>
        <dbReference type="Proteomes" id="UP000233837"/>
    </source>
</evidence>
<keyword evidence="6" id="KW-0862">Zinc</keyword>
<evidence type="ECO:0000256" key="3">
    <source>
        <dbReference type="ARBA" id="ARBA00013190"/>
    </source>
</evidence>
<keyword evidence="7" id="KW-0520">NAD</keyword>
<accession>A0A2I0W7Y1</accession>
<evidence type="ECO:0000256" key="4">
    <source>
        <dbReference type="ARBA" id="ARBA00022490"/>
    </source>
</evidence>
<dbReference type="STRING" id="906689.A0A2I0W7Y1"/>
<evidence type="ECO:0000256" key="8">
    <source>
        <dbReference type="ARBA" id="ARBA00049164"/>
    </source>
</evidence>
<organism evidence="10 11">
    <name type="scientific">Dendrobium catenatum</name>
    <dbReference type="NCBI Taxonomy" id="906689"/>
    <lineage>
        <taxon>Eukaryota</taxon>
        <taxon>Viridiplantae</taxon>
        <taxon>Streptophyta</taxon>
        <taxon>Embryophyta</taxon>
        <taxon>Tracheophyta</taxon>
        <taxon>Spermatophyta</taxon>
        <taxon>Magnoliopsida</taxon>
        <taxon>Liliopsida</taxon>
        <taxon>Asparagales</taxon>
        <taxon>Orchidaceae</taxon>
        <taxon>Epidendroideae</taxon>
        <taxon>Malaxideae</taxon>
        <taxon>Dendrobiinae</taxon>
        <taxon>Dendrobium</taxon>
    </lineage>
</organism>
<dbReference type="PANTHER" id="PTHR43880:SF40">
    <property type="entry name" value="ALCOHOL DEHYDROGENASE 2"/>
    <property type="match status" value="1"/>
</dbReference>
<evidence type="ECO:0000256" key="6">
    <source>
        <dbReference type="ARBA" id="ARBA00022833"/>
    </source>
</evidence>
<dbReference type="AlphaFoldDB" id="A0A2I0W7Y1"/>
<dbReference type="Gene3D" id="3.40.50.720">
    <property type="entry name" value="NAD(P)-binding Rossmann-like Domain"/>
    <property type="match status" value="1"/>
</dbReference>
<protein>
    <recommendedName>
        <fullName evidence="3">alcohol dehydrogenase</fullName>
        <ecNumber evidence="3">1.1.1.1</ecNumber>
    </recommendedName>
</protein>
<evidence type="ECO:0000256" key="5">
    <source>
        <dbReference type="ARBA" id="ARBA00022723"/>
    </source>
</evidence>
<evidence type="ECO:0000256" key="9">
    <source>
        <dbReference type="ARBA" id="ARBA00049243"/>
    </source>
</evidence>
<dbReference type="GO" id="GO:0051903">
    <property type="term" value="F:S-(hydroxymethyl)glutathione dehydrogenase [NAD(P)+] activity"/>
    <property type="evidence" value="ECO:0007669"/>
    <property type="project" value="TreeGrafter"/>
</dbReference>
<dbReference type="PANTHER" id="PTHR43880">
    <property type="entry name" value="ALCOHOL DEHYDROGENASE"/>
    <property type="match status" value="1"/>
</dbReference>
<evidence type="ECO:0000313" key="10">
    <source>
        <dbReference type="EMBL" id="PKU71751.1"/>
    </source>
</evidence>
<keyword evidence="5" id="KW-0479">Metal-binding</keyword>
<keyword evidence="4" id="KW-0963">Cytoplasm</keyword>
<reference evidence="10 11" key="2">
    <citation type="journal article" date="2017" name="Nature">
        <title>The Apostasia genome and the evolution of orchids.</title>
        <authorList>
            <person name="Zhang G.Q."/>
            <person name="Liu K.W."/>
            <person name="Li Z."/>
            <person name="Lohaus R."/>
            <person name="Hsiao Y.Y."/>
            <person name="Niu S.C."/>
            <person name="Wang J.Y."/>
            <person name="Lin Y.C."/>
            <person name="Xu Q."/>
            <person name="Chen L.J."/>
            <person name="Yoshida K."/>
            <person name="Fujiwara S."/>
            <person name="Wang Z.W."/>
            <person name="Zhang Y.Q."/>
            <person name="Mitsuda N."/>
            <person name="Wang M."/>
            <person name="Liu G.H."/>
            <person name="Pecoraro L."/>
            <person name="Huang H.X."/>
            <person name="Xiao X.J."/>
            <person name="Lin M."/>
            <person name="Wu X.Y."/>
            <person name="Wu W.L."/>
            <person name="Chen Y.Y."/>
            <person name="Chang S.B."/>
            <person name="Sakamoto S."/>
            <person name="Ohme-Takagi M."/>
            <person name="Yagi M."/>
            <person name="Zeng S.J."/>
            <person name="Shen C.Y."/>
            <person name="Yeh C.M."/>
            <person name="Luo Y.B."/>
            <person name="Tsai W.C."/>
            <person name="Van de Peer Y."/>
            <person name="Liu Z.J."/>
        </authorList>
    </citation>
    <scope>NUCLEOTIDE SEQUENCE [LARGE SCALE GENOMIC DNA]</scope>
    <source>
        <tissue evidence="10">The whole plant</tissue>
    </source>
</reference>
<dbReference type="GO" id="GO:0008270">
    <property type="term" value="F:zinc ion binding"/>
    <property type="evidence" value="ECO:0007669"/>
    <property type="project" value="TreeGrafter"/>
</dbReference>
<dbReference type="GO" id="GO:0005829">
    <property type="term" value="C:cytosol"/>
    <property type="evidence" value="ECO:0007669"/>
    <property type="project" value="TreeGrafter"/>
</dbReference>
<dbReference type="GO" id="GO:0046294">
    <property type="term" value="P:formaldehyde catabolic process"/>
    <property type="evidence" value="ECO:0007669"/>
    <property type="project" value="TreeGrafter"/>
</dbReference>
<reference evidence="10 11" key="1">
    <citation type="journal article" date="2016" name="Sci. Rep.">
        <title>The Dendrobium catenatum Lindl. genome sequence provides insights into polysaccharide synthase, floral development and adaptive evolution.</title>
        <authorList>
            <person name="Zhang G.Q."/>
            <person name="Xu Q."/>
            <person name="Bian C."/>
            <person name="Tsai W.C."/>
            <person name="Yeh C.M."/>
            <person name="Liu K.W."/>
            <person name="Yoshida K."/>
            <person name="Zhang L.S."/>
            <person name="Chang S.B."/>
            <person name="Chen F."/>
            <person name="Shi Y."/>
            <person name="Su Y.Y."/>
            <person name="Zhang Y.Q."/>
            <person name="Chen L.J."/>
            <person name="Yin Y."/>
            <person name="Lin M."/>
            <person name="Huang H."/>
            <person name="Deng H."/>
            <person name="Wang Z.W."/>
            <person name="Zhu S.L."/>
            <person name="Zhao X."/>
            <person name="Deng C."/>
            <person name="Niu S.C."/>
            <person name="Huang J."/>
            <person name="Wang M."/>
            <person name="Liu G.H."/>
            <person name="Yang H.J."/>
            <person name="Xiao X.J."/>
            <person name="Hsiao Y.Y."/>
            <person name="Wu W.L."/>
            <person name="Chen Y.Y."/>
            <person name="Mitsuda N."/>
            <person name="Ohme-Takagi M."/>
            <person name="Luo Y.B."/>
            <person name="Van de Peer Y."/>
            <person name="Liu Z.J."/>
        </authorList>
    </citation>
    <scope>NUCLEOTIDE SEQUENCE [LARGE SCALE GENOMIC DNA]</scope>
    <source>
        <tissue evidence="10">The whole plant</tissue>
    </source>
</reference>
<sequence>MSSNRHRIVDVDSSSPLWSGVIWYQSRQVAGVLVRRRVASVADDIWRRPVFGGKIASVENRSRWKKESSKETRKDIKNNIFDHHLFVLIYQEEAKLLPLLSYTRMDVLSDSCCTPCLPASQLEPRDSGLEGGRTVVYSLADCFIQKVSTHTVQSKWTDASTPQGVNGFRPWDKYAPMTASRSFVPTESLRTDDDDEGILDGQISSTPPSIEFSFKEFKDPLPKSSSLPLYDEPVYDVYDDDMFGGVLDLEKPIDDKDEKSKPIQEVIAEKNNGGVDRSVECSGNVDTMISAFESVHDGWGVTELKEGDHVLPIFTA</sequence>
<evidence type="ECO:0000256" key="2">
    <source>
        <dbReference type="ARBA" id="ARBA00008072"/>
    </source>
</evidence>
<comment type="subcellular location">
    <subcellularLocation>
        <location evidence="1">Cytoplasm</location>
    </subcellularLocation>
</comment>
<dbReference type="EC" id="1.1.1.1" evidence="3"/>
<dbReference type="EMBL" id="KZ502859">
    <property type="protein sequence ID" value="PKU71751.1"/>
    <property type="molecule type" value="Genomic_DNA"/>
</dbReference>
<dbReference type="GO" id="GO:0004022">
    <property type="term" value="F:alcohol dehydrogenase (NAD+) activity"/>
    <property type="evidence" value="ECO:0007669"/>
    <property type="project" value="UniProtKB-EC"/>
</dbReference>
<evidence type="ECO:0000256" key="7">
    <source>
        <dbReference type="ARBA" id="ARBA00023027"/>
    </source>
</evidence>
<evidence type="ECO:0000256" key="1">
    <source>
        <dbReference type="ARBA" id="ARBA00004496"/>
    </source>
</evidence>